<dbReference type="InterPro" id="IPR036388">
    <property type="entry name" value="WH-like_DNA-bd_sf"/>
</dbReference>
<dbReference type="PANTHER" id="PTHR33164:SF64">
    <property type="entry name" value="TRANSCRIPTIONAL REGULATOR SLYA"/>
    <property type="match status" value="1"/>
</dbReference>
<dbReference type="RefSeq" id="WP_006895411.1">
    <property type="nucleotide sequence ID" value="NZ_BAAARB010000014.1"/>
</dbReference>
<accession>A0ABN3HPE8</accession>
<keyword evidence="6" id="KW-1185">Reference proteome</keyword>
<dbReference type="SMART" id="SM00347">
    <property type="entry name" value="HTH_MARR"/>
    <property type="match status" value="1"/>
</dbReference>
<dbReference type="Pfam" id="PF12802">
    <property type="entry name" value="MarR_2"/>
    <property type="match status" value="1"/>
</dbReference>
<keyword evidence="3" id="KW-0804">Transcription</keyword>
<proteinExistence type="predicted"/>
<evidence type="ECO:0000313" key="5">
    <source>
        <dbReference type="EMBL" id="GAA2385108.1"/>
    </source>
</evidence>
<reference evidence="5 6" key="1">
    <citation type="journal article" date="2019" name="Int. J. Syst. Evol. Microbiol.">
        <title>The Global Catalogue of Microorganisms (GCM) 10K type strain sequencing project: providing services to taxonomists for standard genome sequencing and annotation.</title>
        <authorList>
            <consortium name="The Broad Institute Genomics Platform"/>
            <consortium name="The Broad Institute Genome Sequencing Center for Infectious Disease"/>
            <person name="Wu L."/>
            <person name="Ma J."/>
        </authorList>
    </citation>
    <scope>NUCLEOTIDE SEQUENCE [LARGE SCALE GENOMIC DNA]</scope>
    <source>
        <strain evidence="5 6">JCM 16227</strain>
    </source>
</reference>
<dbReference type="Gene3D" id="1.10.10.10">
    <property type="entry name" value="Winged helix-like DNA-binding domain superfamily/Winged helix DNA-binding domain"/>
    <property type="match status" value="1"/>
</dbReference>
<keyword evidence="2" id="KW-0238">DNA-binding</keyword>
<dbReference type="Proteomes" id="UP001501170">
    <property type="component" value="Unassembled WGS sequence"/>
</dbReference>
<dbReference type="InterPro" id="IPR036390">
    <property type="entry name" value="WH_DNA-bd_sf"/>
</dbReference>
<evidence type="ECO:0000256" key="3">
    <source>
        <dbReference type="ARBA" id="ARBA00023163"/>
    </source>
</evidence>
<dbReference type="PROSITE" id="PS50995">
    <property type="entry name" value="HTH_MARR_2"/>
    <property type="match status" value="1"/>
</dbReference>
<evidence type="ECO:0000259" key="4">
    <source>
        <dbReference type="PROSITE" id="PS50995"/>
    </source>
</evidence>
<gene>
    <name evidence="5" type="ORF">GCM10009855_26680</name>
</gene>
<feature type="domain" description="HTH marR-type" evidence="4">
    <location>
        <begin position="16"/>
        <end position="148"/>
    </location>
</feature>
<dbReference type="EMBL" id="BAAARB010000014">
    <property type="protein sequence ID" value="GAA2385108.1"/>
    <property type="molecule type" value="Genomic_DNA"/>
</dbReference>
<protein>
    <submittedName>
        <fullName evidence="5">MarR family transcriptional regulator</fullName>
    </submittedName>
</protein>
<comment type="caution">
    <text evidence="5">The sequence shown here is derived from an EMBL/GenBank/DDBJ whole genome shotgun (WGS) entry which is preliminary data.</text>
</comment>
<name>A0ABN3HPE8_9ACTN</name>
<sequence>MTGKAPPEDLLGDSLSARLGFQLVKAAIGVRRAYAAELRRHGLLPHQHAILAVLVDGEGLYQRQLAEAVRVDPPDLVPYIDGLVKEGLAARSPDPKDRRRQIVTITPAGTERLGEADRGLDVVESALFRRLSSSDRSRLRKVLAEIDQED</sequence>
<keyword evidence="1" id="KW-0805">Transcription regulation</keyword>
<dbReference type="PANTHER" id="PTHR33164">
    <property type="entry name" value="TRANSCRIPTIONAL REGULATOR, MARR FAMILY"/>
    <property type="match status" value="1"/>
</dbReference>
<dbReference type="InterPro" id="IPR039422">
    <property type="entry name" value="MarR/SlyA-like"/>
</dbReference>
<evidence type="ECO:0000313" key="6">
    <source>
        <dbReference type="Proteomes" id="UP001501170"/>
    </source>
</evidence>
<evidence type="ECO:0000256" key="1">
    <source>
        <dbReference type="ARBA" id="ARBA00023015"/>
    </source>
</evidence>
<dbReference type="SUPFAM" id="SSF46785">
    <property type="entry name" value="Winged helix' DNA-binding domain"/>
    <property type="match status" value="1"/>
</dbReference>
<evidence type="ECO:0000256" key="2">
    <source>
        <dbReference type="ARBA" id="ARBA00023125"/>
    </source>
</evidence>
<organism evidence="5 6">
    <name type="scientific">Gordonia cholesterolivorans</name>
    <dbReference type="NCBI Taxonomy" id="559625"/>
    <lineage>
        <taxon>Bacteria</taxon>
        <taxon>Bacillati</taxon>
        <taxon>Actinomycetota</taxon>
        <taxon>Actinomycetes</taxon>
        <taxon>Mycobacteriales</taxon>
        <taxon>Gordoniaceae</taxon>
        <taxon>Gordonia</taxon>
    </lineage>
</organism>
<dbReference type="PRINTS" id="PR00598">
    <property type="entry name" value="HTHMARR"/>
</dbReference>
<dbReference type="InterPro" id="IPR000835">
    <property type="entry name" value="HTH_MarR-typ"/>
</dbReference>